<protein>
    <submittedName>
        <fullName evidence="1">Uncharacterized protein</fullName>
    </submittedName>
</protein>
<reference evidence="1 2" key="1">
    <citation type="submission" date="2017-04" db="EMBL/GenBank/DDBJ databases">
        <authorList>
            <person name="Afonso C.L."/>
            <person name="Miller P.J."/>
            <person name="Scott M.A."/>
            <person name="Spackman E."/>
            <person name="Goraichik I."/>
            <person name="Dimitrov K.M."/>
            <person name="Suarez D.L."/>
            <person name="Swayne D.E."/>
        </authorList>
    </citation>
    <scope>NUCLEOTIDE SEQUENCE [LARGE SCALE GENOMIC DNA]</scope>
    <source>
        <strain evidence="1 2">DSM 19625</strain>
    </source>
</reference>
<name>A0A1W2A203_9SPHI</name>
<keyword evidence="2" id="KW-1185">Reference proteome</keyword>
<proteinExistence type="predicted"/>
<dbReference type="Proteomes" id="UP000192678">
    <property type="component" value="Unassembled WGS sequence"/>
</dbReference>
<sequence length="109" mass="12477">MGDSFDIFPYFKVLIECVTRIHNVAINNIDVIKLLLCAQRMNTHKKYRDIEDKELVLLGYSGVNQLGEPTNLNFEQFRFNLADYLIKQIKPSESNEINDVAIAPTESGN</sequence>
<gene>
    <name evidence="1" type="ORF">SAMN04488101_101260</name>
</gene>
<evidence type="ECO:0000313" key="2">
    <source>
        <dbReference type="Proteomes" id="UP000192678"/>
    </source>
</evidence>
<dbReference type="EMBL" id="FWYB01000001">
    <property type="protein sequence ID" value="SMC54656.1"/>
    <property type="molecule type" value="Genomic_DNA"/>
</dbReference>
<organism evidence="1 2">
    <name type="scientific">Pedobacter nyackensis</name>
    <dbReference type="NCBI Taxonomy" id="475255"/>
    <lineage>
        <taxon>Bacteria</taxon>
        <taxon>Pseudomonadati</taxon>
        <taxon>Bacteroidota</taxon>
        <taxon>Sphingobacteriia</taxon>
        <taxon>Sphingobacteriales</taxon>
        <taxon>Sphingobacteriaceae</taxon>
        <taxon>Pedobacter</taxon>
    </lineage>
</organism>
<dbReference type="STRING" id="475255.SAMN04488101_101260"/>
<evidence type="ECO:0000313" key="1">
    <source>
        <dbReference type="EMBL" id="SMC54656.1"/>
    </source>
</evidence>
<dbReference type="RefSeq" id="WP_084286850.1">
    <property type="nucleotide sequence ID" value="NZ_FWYB01000001.1"/>
</dbReference>
<accession>A0A1W2A203</accession>
<dbReference type="AlphaFoldDB" id="A0A1W2A203"/>